<sequence>MYWFSHKVNKRRRNREMKRQSIYQLIARHISSSNDNLDDGHNEYCLQEQNINQEKLESRFDKKNDDNYISPASQKVYVEDDNEWNDDEDDDQYEDDSRLLYNGSSITVSSAIRLISKFYLNINLDKQKINGLLRLIKSLLPKPNLLPSTWKTVNKALRNFTPSLTTYLCTDCYKSCDINTNRFKFCVNSNCKTSFRQRRSYELIEIVRFDIRSQIQSIMCRNFDFLNKSHLFPPSDICFGEWYQQQSNTNANKITLLVHTDGAPLIRSSKQSIWPCFASITELPPPIREFQSNIIILALWVSKMKPNVNTFLDQTVNDLSLLIKNGTSIFIDDHEYNIQLGTQLFLSDLPAKSLFCCTTSFNGYSACTFCYSRVRYSSIVLGIWNPKYNKMLYPYSNNDYTARTHDGYLKSAREAVKKSKGHKKVAVDGIKESIKLASQWKAKNSRLFVLYVGVPIMANHLPTLLFSHFIIYSLAIKLLHAPQSKEDILLGERLLDYYCRTASNVYDSSIEIFSLHAHLHLGHQVRLHGGLAHTSAFSFESVIRYIKKSAHGSTNVASQIAYWNNLRCTTQMKKFNLVTNSLMDVSEENGNIYNV</sequence>
<evidence type="ECO:0000313" key="1">
    <source>
        <dbReference type="EMBL" id="CAF0980837.1"/>
    </source>
</evidence>
<evidence type="ECO:0000313" key="3">
    <source>
        <dbReference type="Proteomes" id="UP000663870"/>
    </source>
</evidence>
<dbReference type="PANTHER" id="PTHR33053:SF9">
    <property type="entry name" value="AGAP000105-PA"/>
    <property type="match status" value="1"/>
</dbReference>
<evidence type="ECO:0008006" key="4">
    <source>
        <dbReference type="Google" id="ProtNLM"/>
    </source>
</evidence>
<organism evidence="2 3">
    <name type="scientific">Rotaria sordida</name>
    <dbReference type="NCBI Taxonomy" id="392033"/>
    <lineage>
        <taxon>Eukaryota</taxon>
        <taxon>Metazoa</taxon>
        <taxon>Spiralia</taxon>
        <taxon>Gnathifera</taxon>
        <taxon>Rotifera</taxon>
        <taxon>Eurotatoria</taxon>
        <taxon>Bdelloidea</taxon>
        <taxon>Philodinida</taxon>
        <taxon>Philodinidae</taxon>
        <taxon>Rotaria</taxon>
    </lineage>
</organism>
<accession>A0A814KAY7</accession>
<name>A0A814KAY7_9BILA</name>
<proteinExistence type="predicted"/>
<dbReference type="EMBL" id="CAJNOH010000278">
    <property type="protein sequence ID" value="CAF0980837.1"/>
    <property type="molecule type" value="Genomic_DNA"/>
</dbReference>
<dbReference type="Proteomes" id="UP000663870">
    <property type="component" value="Unassembled WGS sequence"/>
</dbReference>
<dbReference type="InterPro" id="IPR004242">
    <property type="entry name" value="Transposase_21"/>
</dbReference>
<dbReference type="PANTHER" id="PTHR33053">
    <property type="entry name" value="PROTEIN, PUTATIVE-RELATED"/>
    <property type="match status" value="1"/>
</dbReference>
<gene>
    <name evidence="2" type="ORF">JXQ802_LOCUS16530</name>
    <name evidence="1" type="ORF">PYM288_LOCUS13606</name>
</gene>
<keyword evidence="3" id="KW-1185">Reference proteome</keyword>
<comment type="caution">
    <text evidence="2">The sequence shown here is derived from an EMBL/GenBank/DDBJ whole genome shotgun (WGS) entry which is preliminary data.</text>
</comment>
<dbReference type="Pfam" id="PF02992">
    <property type="entry name" value="Transposase_21"/>
    <property type="match status" value="1"/>
</dbReference>
<dbReference type="Proteomes" id="UP000663854">
    <property type="component" value="Unassembled WGS sequence"/>
</dbReference>
<dbReference type="AlphaFoldDB" id="A0A814KAY7"/>
<dbReference type="EMBL" id="CAJNOL010000403">
    <property type="protein sequence ID" value="CAF1048598.1"/>
    <property type="molecule type" value="Genomic_DNA"/>
</dbReference>
<evidence type="ECO:0000313" key="2">
    <source>
        <dbReference type="EMBL" id="CAF1048598.1"/>
    </source>
</evidence>
<protein>
    <recommendedName>
        <fullName evidence="4">Transposase</fullName>
    </recommendedName>
</protein>
<reference evidence="2" key="1">
    <citation type="submission" date="2021-02" db="EMBL/GenBank/DDBJ databases">
        <authorList>
            <person name="Nowell W R."/>
        </authorList>
    </citation>
    <scope>NUCLEOTIDE SEQUENCE</scope>
</reference>